<evidence type="ECO:0000256" key="1">
    <source>
        <dbReference type="ARBA" id="ARBA00004571"/>
    </source>
</evidence>
<dbReference type="RefSeq" id="WP_080319468.1">
    <property type="nucleotide sequence ID" value="NZ_MTBC01000008.1"/>
</dbReference>
<dbReference type="InterPro" id="IPR012910">
    <property type="entry name" value="Plug_dom"/>
</dbReference>
<keyword evidence="20" id="KW-1185">Reference proteome</keyword>
<dbReference type="InterPro" id="IPR039426">
    <property type="entry name" value="TonB-dep_rcpt-like"/>
</dbReference>
<evidence type="ECO:0000259" key="18">
    <source>
        <dbReference type="Pfam" id="PF07715"/>
    </source>
</evidence>
<dbReference type="Gene3D" id="2.170.130.10">
    <property type="entry name" value="TonB-dependent receptor, plug domain"/>
    <property type="match status" value="1"/>
</dbReference>
<evidence type="ECO:0000256" key="9">
    <source>
        <dbReference type="ARBA" id="ARBA00023065"/>
    </source>
</evidence>
<dbReference type="GO" id="GO:0015891">
    <property type="term" value="P:siderophore transport"/>
    <property type="evidence" value="ECO:0007669"/>
    <property type="project" value="InterPro"/>
</dbReference>
<evidence type="ECO:0000313" key="19">
    <source>
        <dbReference type="EMBL" id="OQD42144.1"/>
    </source>
</evidence>
<evidence type="ECO:0000256" key="14">
    <source>
        <dbReference type="PROSITE-ProRule" id="PRU01360"/>
    </source>
</evidence>
<dbReference type="InterPro" id="IPR037066">
    <property type="entry name" value="Plug_dom_sf"/>
</dbReference>
<dbReference type="GO" id="GO:0038023">
    <property type="term" value="F:signaling receptor activity"/>
    <property type="evidence" value="ECO:0007669"/>
    <property type="project" value="InterPro"/>
</dbReference>
<gene>
    <name evidence="19" type="ORF">BUL40_12040</name>
</gene>
<evidence type="ECO:0000256" key="8">
    <source>
        <dbReference type="ARBA" id="ARBA00023004"/>
    </source>
</evidence>
<comment type="similarity">
    <text evidence="2 14 15">Belongs to the TonB-dependent receptor family.</text>
</comment>
<comment type="subcellular location">
    <subcellularLocation>
        <location evidence="1 14">Cell outer membrane</location>
        <topology evidence="1 14">Multi-pass membrane protein</topology>
    </subcellularLocation>
</comment>
<dbReference type="Pfam" id="PF13715">
    <property type="entry name" value="CarbopepD_reg_2"/>
    <property type="match status" value="1"/>
</dbReference>
<dbReference type="Gene3D" id="2.40.170.20">
    <property type="entry name" value="TonB-dependent receptor, beta-barrel domain"/>
    <property type="match status" value="1"/>
</dbReference>
<keyword evidence="7 16" id="KW-0732">Signal</keyword>
<keyword evidence="6 14" id="KW-0812">Transmembrane</keyword>
<dbReference type="PANTHER" id="PTHR32552">
    <property type="entry name" value="FERRICHROME IRON RECEPTOR-RELATED"/>
    <property type="match status" value="1"/>
</dbReference>
<keyword evidence="5" id="KW-0410">Iron transport</keyword>
<dbReference type="Pfam" id="PF00593">
    <property type="entry name" value="TonB_dep_Rec_b-barrel"/>
    <property type="match status" value="1"/>
</dbReference>
<dbReference type="InterPro" id="IPR010105">
    <property type="entry name" value="TonB_sidphr_rcpt"/>
</dbReference>
<dbReference type="SUPFAM" id="SSF49464">
    <property type="entry name" value="Carboxypeptidase regulatory domain-like"/>
    <property type="match status" value="1"/>
</dbReference>
<keyword evidence="12 19" id="KW-0675">Receptor</keyword>
<dbReference type="PANTHER" id="PTHR32552:SF68">
    <property type="entry name" value="FERRICHROME OUTER MEMBRANE TRANSPORTER_PHAGE RECEPTOR"/>
    <property type="match status" value="1"/>
</dbReference>
<dbReference type="InterPro" id="IPR000531">
    <property type="entry name" value="Beta-barrel_TonB"/>
</dbReference>
<feature type="domain" description="TonB-dependent receptor-like beta-barrel" evidence="17">
    <location>
        <begin position="327"/>
        <end position="743"/>
    </location>
</feature>
<evidence type="ECO:0000256" key="10">
    <source>
        <dbReference type="ARBA" id="ARBA00023077"/>
    </source>
</evidence>
<keyword evidence="4 14" id="KW-1134">Transmembrane beta strand</keyword>
<dbReference type="GO" id="GO:0009279">
    <property type="term" value="C:cell outer membrane"/>
    <property type="evidence" value="ECO:0007669"/>
    <property type="project" value="UniProtKB-SubCell"/>
</dbReference>
<feature type="signal peptide" evidence="16">
    <location>
        <begin position="1"/>
        <end position="18"/>
    </location>
</feature>
<dbReference type="Pfam" id="PF07715">
    <property type="entry name" value="Plug"/>
    <property type="match status" value="1"/>
</dbReference>
<keyword evidence="10 15" id="KW-0798">TonB box</keyword>
<accession>A0A1V6LPM0</accession>
<keyword evidence="3 14" id="KW-0813">Transport</keyword>
<dbReference type="OrthoDB" id="9775095at2"/>
<feature type="chain" id="PRO_5013139264" evidence="16">
    <location>
        <begin position="19"/>
        <end position="776"/>
    </location>
</feature>
<dbReference type="PROSITE" id="PS52016">
    <property type="entry name" value="TONB_DEPENDENT_REC_3"/>
    <property type="match status" value="1"/>
</dbReference>
<dbReference type="InterPro" id="IPR036942">
    <property type="entry name" value="Beta-barrel_TonB_sf"/>
</dbReference>
<protein>
    <submittedName>
        <fullName evidence="19">TonB-dependent siderophore receptor</fullName>
    </submittedName>
</protein>
<evidence type="ECO:0000256" key="15">
    <source>
        <dbReference type="RuleBase" id="RU003357"/>
    </source>
</evidence>
<evidence type="ECO:0000256" key="2">
    <source>
        <dbReference type="ARBA" id="ARBA00009810"/>
    </source>
</evidence>
<dbReference type="EMBL" id="MTBC01000008">
    <property type="protein sequence ID" value="OQD42144.1"/>
    <property type="molecule type" value="Genomic_DNA"/>
</dbReference>
<evidence type="ECO:0000256" key="7">
    <source>
        <dbReference type="ARBA" id="ARBA00022729"/>
    </source>
</evidence>
<dbReference type="SUPFAM" id="SSF56935">
    <property type="entry name" value="Porins"/>
    <property type="match status" value="1"/>
</dbReference>
<keyword evidence="9" id="KW-0406">Ion transport</keyword>
<evidence type="ECO:0000259" key="17">
    <source>
        <dbReference type="Pfam" id="PF00593"/>
    </source>
</evidence>
<proteinExistence type="inferred from homology"/>
<evidence type="ECO:0000256" key="11">
    <source>
        <dbReference type="ARBA" id="ARBA00023136"/>
    </source>
</evidence>
<reference evidence="19 20" key="1">
    <citation type="submission" date="2016-12" db="EMBL/GenBank/DDBJ databases">
        <authorList>
            <person name="Song W.-J."/>
            <person name="Kurnit D.M."/>
        </authorList>
    </citation>
    <scope>NUCLEOTIDE SEQUENCE [LARGE SCALE GENOMIC DNA]</scope>
    <source>
        <strain evidence="19 20">HSG9</strain>
    </source>
</reference>
<evidence type="ECO:0000256" key="13">
    <source>
        <dbReference type="ARBA" id="ARBA00023237"/>
    </source>
</evidence>
<evidence type="ECO:0000256" key="4">
    <source>
        <dbReference type="ARBA" id="ARBA00022452"/>
    </source>
</evidence>
<name>A0A1V6LPM0_9FLAO</name>
<sequence>MKHYILFCLCLLGFGLSAQETKVSGNLIDTDGSPIAWVSVVEENSTNGTNSHEDGSFTLTVSQNTPTTLIFSAVGFQTVIKKINPKVANLQLGSILLAQNQEQLAEVVVEGHHNKYVQRTPSSSLRLQTEVAKLPQNIQIIGGELLKDQQVTNIMEGLSRNVSGVTLLEHWGNFARVNMRGFRLPAFRNGFNVQDTWGPLSEDMAFVDQVEFVKGPAGFMMAAGEPGGFYNVVTKKPTEQSIASVNIMAGSYDFYRGSFDFGGKLTTNGKLLYRLNAMYQSSDTHRGNETTTRYGVAPALTYNISDKTAVTAELNVQQAESLLGTAYVFAPVADGYGSLDRDFKFVDTNYPATDIQEVTLFTNIKHEFNENWALEGKFGYLRYDQEGTSTWLLSLDDATGDAIRYNSIWDALSIGKFAQAYLNGTVYTGGVTHKILVGFDFTEREYWADFNQFGVVDVAQPFNIYNPEYGNSVLPDFNRSVAVKFRPNVYNYGFTNRSFYFQDEIGFIQDKIRLTLAGRYTNLATIGITENEDIFTPRAGLSIDILPSLTLYGLYDQAFTPNAGVSATGEQFDPVKGNDIEGGLKKRFFDGKLTTSLGAYVITKENVLTADPDNPNFSIQLGEIQSKGIEFDLQGEVTPELNVVLNYANTNVEITEDSNPENIGNRVAGHAKHMTNGWLNYNFANDSKFKGFGASLGYQYQIDRSTWQWGADNESVLPDYFRLDGALSWQNNHFRVQLNINNLLDEYLYSGSAYSSYLYWQSEPGINGRLSVTYNF</sequence>
<comment type="caution">
    <text evidence="19">The sequence shown here is derived from an EMBL/GenBank/DDBJ whole genome shotgun (WGS) entry which is preliminary data.</text>
</comment>
<dbReference type="InterPro" id="IPR008969">
    <property type="entry name" value="CarboxyPept-like_regulatory"/>
</dbReference>
<evidence type="ECO:0000256" key="3">
    <source>
        <dbReference type="ARBA" id="ARBA00022448"/>
    </source>
</evidence>
<keyword evidence="8" id="KW-0408">Iron</keyword>
<dbReference type="NCBIfam" id="TIGR01783">
    <property type="entry name" value="TonB-siderophor"/>
    <property type="match status" value="1"/>
</dbReference>
<evidence type="ECO:0000256" key="6">
    <source>
        <dbReference type="ARBA" id="ARBA00022692"/>
    </source>
</evidence>
<evidence type="ECO:0000256" key="12">
    <source>
        <dbReference type="ARBA" id="ARBA00023170"/>
    </source>
</evidence>
<dbReference type="CDD" id="cd01347">
    <property type="entry name" value="ligand_gated_channel"/>
    <property type="match status" value="1"/>
</dbReference>
<keyword evidence="11 14" id="KW-0472">Membrane</keyword>
<organism evidence="19 20">
    <name type="scientific">Croceivirga radicis</name>
    <dbReference type="NCBI Taxonomy" id="1929488"/>
    <lineage>
        <taxon>Bacteria</taxon>
        <taxon>Pseudomonadati</taxon>
        <taxon>Bacteroidota</taxon>
        <taxon>Flavobacteriia</taxon>
        <taxon>Flavobacteriales</taxon>
        <taxon>Flavobacteriaceae</taxon>
        <taxon>Croceivirga</taxon>
    </lineage>
</organism>
<dbReference type="GO" id="GO:0015344">
    <property type="term" value="F:siderophore uptake transmembrane transporter activity"/>
    <property type="evidence" value="ECO:0007669"/>
    <property type="project" value="TreeGrafter"/>
</dbReference>
<evidence type="ECO:0000256" key="5">
    <source>
        <dbReference type="ARBA" id="ARBA00022496"/>
    </source>
</evidence>
<dbReference type="AlphaFoldDB" id="A0A1V6LPM0"/>
<feature type="domain" description="TonB-dependent receptor plug" evidence="18">
    <location>
        <begin position="132"/>
        <end position="228"/>
    </location>
</feature>
<dbReference type="Proteomes" id="UP000191680">
    <property type="component" value="Unassembled WGS sequence"/>
</dbReference>
<keyword evidence="13 14" id="KW-0998">Cell outer membrane</keyword>
<evidence type="ECO:0000256" key="16">
    <source>
        <dbReference type="SAM" id="SignalP"/>
    </source>
</evidence>
<evidence type="ECO:0000313" key="20">
    <source>
        <dbReference type="Proteomes" id="UP000191680"/>
    </source>
</evidence>